<reference evidence="3" key="1">
    <citation type="submission" date="2016-10" db="EMBL/GenBank/DDBJ databases">
        <authorList>
            <person name="Varghese N."/>
            <person name="Submissions S."/>
        </authorList>
    </citation>
    <scope>NUCLEOTIDE SEQUENCE [LARGE SCALE GENOMIC DNA]</scope>
    <source>
        <strain evidence="3">DSM 13234</strain>
    </source>
</reference>
<dbReference type="AlphaFoldDB" id="A0A1H6HI94"/>
<accession>A0A1H6HI94</accession>
<dbReference type="OrthoDB" id="9804721at2"/>
<protein>
    <submittedName>
        <fullName evidence="2">Nucleotide-binding universal stress protein, UspA family</fullName>
    </submittedName>
</protein>
<gene>
    <name evidence="2" type="ORF">SAMN04244559_01451</name>
</gene>
<dbReference type="Proteomes" id="UP000182983">
    <property type="component" value="Unassembled WGS sequence"/>
</dbReference>
<evidence type="ECO:0000313" key="2">
    <source>
        <dbReference type="EMBL" id="SEH33820.1"/>
    </source>
</evidence>
<dbReference type="Pfam" id="PF00582">
    <property type="entry name" value="Usp"/>
    <property type="match status" value="1"/>
</dbReference>
<keyword evidence="3" id="KW-1185">Reference proteome</keyword>
<dbReference type="Gene3D" id="3.40.50.12370">
    <property type="match status" value="1"/>
</dbReference>
<name>A0A1H6HI94_MAGFU</name>
<evidence type="ECO:0000313" key="3">
    <source>
        <dbReference type="Proteomes" id="UP000182983"/>
    </source>
</evidence>
<dbReference type="EMBL" id="FNWO01000005">
    <property type="protein sequence ID" value="SEH33820.1"/>
    <property type="molecule type" value="Genomic_DNA"/>
</dbReference>
<evidence type="ECO:0000259" key="1">
    <source>
        <dbReference type="Pfam" id="PF00582"/>
    </source>
</evidence>
<sequence length="268" mass="29240">MRDILVHLDGGARTAARCDVAMDLARRFGARVTALFCRTDRAVSSVLARKSSQYLLESADEARALFEFAAAEASVASRWWQVDHGDDDRILATVRLCSRYFDLVVVGQEDEDGVSPASLVDQAVQQSGRPVLIVPRVGAYRDLGNRIVVGWNAGREAAGVIHDGLPLLRAAQSVSLVTIHEKRDPTLRPVNAPPVDMVEHLSQWGVVATEIHLVRDNIRDMDLLLSHACDIGADLLAIGASVKSRSRARGSAADFILRHMPLPVFMSC</sequence>
<proteinExistence type="predicted"/>
<organism evidence="2 3">
    <name type="scientific">Magnetospirillum fulvum</name>
    <name type="common">Rhodospirillum fulvum</name>
    <dbReference type="NCBI Taxonomy" id="1082"/>
    <lineage>
        <taxon>Bacteria</taxon>
        <taxon>Pseudomonadati</taxon>
        <taxon>Pseudomonadota</taxon>
        <taxon>Alphaproteobacteria</taxon>
        <taxon>Rhodospirillales</taxon>
        <taxon>Rhodospirillaceae</taxon>
        <taxon>Magnetospirillum</taxon>
    </lineage>
</organism>
<dbReference type="InterPro" id="IPR006016">
    <property type="entry name" value="UspA"/>
</dbReference>
<feature type="domain" description="UspA" evidence="1">
    <location>
        <begin position="2"/>
        <end position="135"/>
    </location>
</feature>
<dbReference type="SUPFAM" id="SSF52402">
    <property type="entry name" value="Adenine nucleotide alpha hydrolases-like"/>
    <property type="match status" value="2"/>
</dbReference>
<dbReference type="RefSeq" id="WP_074767023.1">
    <property type="nucleotide sequence ID" value="NZ_FNWO01000005.1"/>
</dbReference>